<organism evidence="1 2">
    <name type="scientific">Gnathostoma spinigerum</name>
    <dbReference type="NCBI Taxonomy" id="75299"/>
    <lineage>
        <taxon>Eukaryota</taxon>
        <taxon>Metazoa</taxon>
        <taxon>Ecdysozoa</taxon>
        <taxon>Nematoda</taxon>
        <taxon>Chromadorea</taxon>
        <taxon>Rhabditida</taxon>
        <taxon>Spirurina</taxon>
        <taxon>Gnathostomatomorpha</taxon>
        <taxon>Gnathostomatoidea</taxon>
        <taxon>Gnathostomatidae</taxon>
        <taxon>Gnathostoma</taxon>
    </lineage>
</organism>
<name>A0ABD6EU07_9BILA</name>
<keyword evidence="2" id="KW-1185">Reference proteome</keyword>
<protein>
    <submittedName>
        <fullName evidence="1">Uncharacterized protein</fullName>
    </submittedName>
</protein>
<proteinExistence type="predicted"/>
<gene>
    <name evidence="1" type="ORF">AB6A40_006741</name>
</gene>
<comment type="caution">
    <text evidence="1">The sequence shown here is derived from an EMBL/GenBank/DDBJ whole genome shotgun (WGS) entry which is preliminary data.</text>
</comment>
<dbReference type="Gene3D" id="1.25.50.20">
    <property type="match status" value="1"/>
</dbReference>
<accession>A0ABD6EU07</accession>
<sequence>MSDAYRLPQDKYKLANLPFLFFQTNPKASDWMLNYFKKYPKDVLSSGHLAEYLEAMTASWFTDQRSDQLKKLYDATKDALTQKQNETFKSYQNKVDENIKFSTKFYRDIVDFMREKYDR</sequence>
<dbReference type="AlphaFoldDB" id="A0ABD6EU07"/>
<dbReference type="Proteomes" id="UP001608902">
    <property type="component" value="Unassembled WGS sequence"/>
</dbReference>
<evidence type="ECO:0000313" key="2">
    <source>
        <dbReference type="Proteomes" id="UP001608902"/>
    </source>
</evidence>
<dbReference type="EMBL" id="JBGFUD010004959">
    <property type="protein sequence ID" value="MFH4980032.1"/>
    <property type="molecule type" value="Genomic_DNA"/>
</dbReference>
<reference evidence="1 2" key="1">
    <citation type="submission" date="2024-08" db="EMBL/GenBank/DDBJ databases">
        <title>Gnathostoma spinigerum genome.</title>
        <authorList>
            <person name="Gonzalez-Bertolin B."/>
            <person name="Monzon S."/>
            <person name="Zaballos A."/>
            <person name="Jimenez P."/>
            <person name="Dekumyoy P."/>
            <person name="Varona S."/>
            <person name="Cuesta I."/>
            <person name="Sumanam S."/>
            <person name="Adisakwattana P."/>
            <person name="Gasser R.B."/>
            <person name="Hernandez-Gonzalez A."/>
            <person name="Young N.D."/>
            <person name="Perteguer M.J."/>
        </authorList>
    </citation>
    <scope>NUCLEOTIDE SEQUENCE [LARGE SCALE GENOMIC DNA]</scope>
    <source>
        <strain evidence="1">AL3</strain>
        <tissue evidence="1">Liver</tissue>
    </source>
</reference>
<evidence type="ECO:0000313" key="1">
    <source>
        <dbReference type="EMBL" id="MFH4980032.1"/>
    </source>
</evidence>